<dbReference type="Proteomes" id="UP000243217">
    <property type="component" value="Unassembled WGS sequence"/>
</dbReference>
<dbReference type="PROSITE" id="PS50005">
    <property type="entry name" value="TPR"/>
    <property type="match status" value="1"/>
</dbReference>
<dbReference type="Pfam" id="PF00628">
    <property type="entry name" value="PHD"/>
    <property type="match status" value="1"/>
</dbReference>
<dbReference type="EMBL" id="JNBS01002514">
    <property type="protein sequence ID" value="OQR90594.1"/>
    <property type="molecule type" value="Genomic_DNA"/>
</dbReference>
<evidence type="ECO:0000313" key="7">
    <source>
        <dbReference type="Proteomes" id="UP000243217"/>
    </source>
</evidence>
<keyword evidence="4" id="KW-0802">TPR repeat</keyword>
<dbReference type="OrthoDB" id="75869at2759"/>
<dbReference type="SUPFAM" id="SSF48452">
    <property type="entry name" value="TPR-like"/>
    <property type="match status" value="1"/>
</dbReference>
<dbReference type="InterPro" id="IPR000048">
    <property type="entry name" value="IQ_motif_EF-hand-BS"/>
</dbReference>
<organism evidence="6 7">
    <name type="scientific">Thraustotheca clavata</name>
    <dbReference type="NCBI Taxonomy" id="74557"/>
    <lineage>
        <taxon>Eukaryota</taxon>
        <taxon>Sar</taxon>
        <taxon>Stramenopiles</taxon>
        <taxon>Oomycota</taxon>
        <taxon>Saprolegniomycetes</taxon>
        <taxon>Saprolegniales</taxon>
        <taxon>Achlyaceae</taxon>
        <taxon>Thraustotheca</taxon>
    </lineage>
</organism>
<keyword evidence="3" id="KW-0862">Zinc</keyword>
<evidence type="ECO:0000256" key="3">
    <source>
        <dbReference type="ARBA" id="ARBA00022833"/>
    </source>
</evidence>
<dbReference type="InterPro" id="IPR019734">
    <property type="entry name" value="TPR_rpt"/>
</dbReference>
<feature type="domain" description="PHD-type" evidence="5">
    <location>
        <begin position="21"/>
        <end position="68"/>
    </location>
</feature>
<keyword evidence="7" id="KW-1185">Reference proteome</keyword>
<dbReference type="InterPro" id="IPR011990">
    <property type="entry name" value="TPR-like_helical_dom_sf"/>
</dbReference>
<dbReference type="GO" id="GO:0008270">
    <property type="term" value="F:zinc ion binding"/>
    <property type="evidence" value="ECO:0007669"/>
    <property type="project" value="UniProtKB-KW"/>
</dbReference>
<sequence>MRTGVVFDGVLAPRRDQIEPCQRCHSDVNAKLLVHCTNCALHRHTYCFHPPLIANPSYHNPQWVCANCEQQNPSPSKHSTKPVLSTLEYAKQRALALPIEPKPHRKRLTQPIQLPKKSQPRPHDWREFCEQKAHKIPPQHISTTKTKPLRGHRRRLHSLLEKKFLWWRCVKPREPPTSLMVELTEEERANLEDWQLKYVDAPENDDIYLPISVEKGVDFDKSLECGEVQEVLVEQVREPIEPLNPVAIILIQNQHRVVVANAEADKRRKQQRHIELIRASRESRMARRIQRWFRRYLTKQSSNCQCHQAATVLSQFFRRYLDKLHHHRSKQAVAERLLQSQRAKDAKLELLRVKRREKATKTISLFILKVVLPYINLRQSSSIRLQATWRMYHCRKKYKRNPRILNAIKIQSKWRQFCAKKKVYQMRLARAKAILTRFIQRWHVRRLLRTEKKRLAILTAAKALGVIEFDPATATLPEIFSMLGTYYYGRAEFWSAAACFERACRNGWVKESKLTFAMAYSHHQTWHRSYDIHNLTSAYNLYKEGLATNLAEKDPYILFDFAIVLAERGEYPTALDLFNHIISLYPTFEHIRNALLWTGVVLLHAHRGNDSLRCFSLLMDNPPPQYTPLDMTILCALSYNSVGNSTDCKQGLGTALGMYKAIERKKASTTDMLLVFAKKALQCTHYLLAYELYFYALRRSKHPKSESWYQFSDVLRHLGQVDECKQALDASLTLDSSNSMAITTLSQWPLPTNAFSIKFTTISDLIAIENLKA</sequence>
<comment type="caution">
    <text evidence="6">The sequence shown here is derived from an EMBL/GenBank/DDBJ whole genome shotgun (WGS) entry which is preliminary data.</text>
</comment>
<name>A0A1V9YXQ2_9STRA</name>
<dbReference type="InterPro" id="IPR013083">
    <property type="entry name" value="Znf_RING/FYVE/PHD"/>
</dbReference>
<feature type="repeat" description="TPR" evidence="4">
    <location>
        <begin position="555"/>
        <end position="588"/>
    </location>
</feature>
<evidence type="ECO:0000259" key="5">
    <source>
        <dbReference type="Pfam" id="PF00628"/>
    </source>
</evidence>
<protein>
    <recommendedName>
        <fullName evidence="5">PHD-type domain-containing protein</fullName>
    </recommendedName>
</protein>
<keyword evidence="2" id="KW-0863">Zinc-finger</keyword>
<accession>A0A1V9YXQ2</accession>
<dbReference type="SMART" id="SM00028">
    <property type="entry name" value="TPR"/>
    <property type="match status" value="2"/>
</dbReference>
<dbReference type="Pfam" id="PF00612">
    <property type="entry name" value="IQ"/>
    <property type="match status" value="1"/>
</dbReference>
<proteinExistence type="predicted"/>
<evidence type="ECO:0000256" key="4">
    <source>
        <dbReference type="PROSITE-ProRule" id="PRU00339"/>
    </source>
</evidence>
<dbReference type="STRING" id="74557.A0A1V9YXQ2"/>
<keyword evidence="1" id="KW-0479">Metal-binding</keyword>
<dbReference type="InterPro" id="IPR011011">
    <property type="entry name" value="Znf_FYVE_PHD"/>
</dbReference>
<dbReference type="Gene3D" id="1.25.40.10">
    <property type="entry name" value="Tetratricopeptide repeat domain"/>
    <property type="match status" value="1"/>
</dbReference>
<dbReference type="Gene3D" id="3.30.40.10">
    <property type="entry name" value="Zinc/RING finger domain, C3HC4 (zinc finger)"/>
    <property type="match status" value="1"/>
</dbReference>
<dbReference type="InterPro" id="IPR019787">
    <property type="entry name" value="Znf_PHD-finger"/>
</dbReference>
<evidence type="ECO:0000256" key="2">
    <source>
        <dbReference type="ARBA" id="ARBA00022771"/>
    </source>
</evidence>
<evidence type="ECO:0000313" key="6">
    <source>
        <dbReference type="EMBL" id="OQR90594.1"/>
    </source>
</evidence>
<evidence type="ECO:0000256" key="1">
    <source>
        <dbReference type="ARBA" id="ARBA00022723"/>
    </source>
</evidence>
<gene>
    <name evidence="6" type="ORF">THRCLA_09266</name>
</gene>
<dbReference type="Gene3D" id="1.20.5.190">
    <property type="match status" value="1"/>
</dbReference>
<dbReference type="SUPFAM" id="SSF57903">
    <property type="entry name" value="FYVE/PHD zinc finger"/>
    <property type="match status" value="1"/>
</dbReference>
<dbReference type="AlphaFoldDB" id="A0A1V9YXQ2"/>
<dbReference type="SMART" id="SM00015">
    <property type="entry name" value="IQ"/>
    <property type="match status" value="5"/>
</dbReference>
<reference evidence="6 7" key="1">
    <citation type="journal article" date="2014" name="Genome Biol. Evol.">
        <title>The secreted proteins of Achlya hypogyna and Thraustotheca clavata identify the ancestral oomycete secretome and reveal gene acquisitions by horizontal gene transfer.</title>
        <authorList>
            <person name="Misner I."/>
            <person name="Blouin N."/>
            <person name="Leonard G."/>
            <person name="Richards T.A."/>
            <person name="Lane C.E."/>
        </authorList>
    </citation>
    <scope>NUCLEOTIDE SEQUENCE [LARGE SCALE GENOMIC DNA]</scope>
    <source>
        <strain evidence="6 7">ATCC 34112</strain>
    </source>
</reference>
<dbReference type="PROSITE" id="PS50096">
    <property type="entry name" value="IQ"/>
    <property type="match status" value="1"/>
</dbReference>